<dbReference type="PANTHER" id="PTHR10963:SF24">
    <property type="entry name" value="GLYCOSIDASE C21B10.07-RELATED"/>
    <property type="match status" value="1"/>
</dbReference>
<dbReference type="EMBL" id="JACAZH010000004">
    <property type="protein sequence ID" value="KAF7370506.1"/>
    <property type="molecule type" value="Genomic_DNA"/>
</dbReference>
<dbReference type="InterPro" id="IPR050546">
    <property type="entry name" value="Glycosyl_Hydrlase_16"/>
</dbReference>
<dbReference type="OrthoDB" id="192832at2759"/>
<name>A0A8H6Z623_9AGAR</name>
<dbReference type="GO" id="GO:0004553">
    <property type="term" value="F:hydrolase activity, hydrolyzing O-glycosyl compounds"/>
    <property type="evidence" value="ECO:0007669"/>
    <property type="project" value="InterPro"/>
</dbReference>
<dbReference type="CDD" id="cd02181">
    <property type="entry name" value="GH16_fungal_Lam16A_glucanase"/>
    <property type="match status" value="1"/>
</dbReference>
<gene>
    <name evidence="3" type="ORF">MSAN_00682400</name>
</gene>
<dbReference type="AlphaFoldDB" id="A0A8H6Z623"/>
<proteinExistence type="predicted"/>
<evidence type="ECO:0000259" key="2">
    <source>
        <dbReference type="PROSITE" id="PS51762"/>
    </source>
</evidence>
<dbReference type="InterPro" id="IPR013320">
    <property type="entry name" value="ConA-like_dom_sf"/>
</dbReference>
<accession>A0A8H6Z623</accession>
<reference evidence="3" key="1">
    <citation type="submission" date="2020-05" db="EMBL/GenBank/DDBJ databases">
        <title>Mycena genomes resolve the evolution of fungal bioluminescence.</title>
        <authorList>
            <person name="Tsai I.J."/>
        </authorList>
    </citation>
    <scope>NUCLEOTIDE SEQUENCE</scope>
    <source>
        <strain evidence="3">160909Yilan</strain>
    </source>
</reference>
<organism evidence="3 4">
    <name type="scientific">Mycena sanguinolenta</name>
    <dbReference type="NCBI Taxonomy" id="230812"/>
    <lineage>
        <taxon>Eukaryota</taxon>
        <taxon>Fungi</taxon>
        <taxon>Dikarya</taxon>
        <taxon>Basidiomycota</taxon>
        <taxon>Agaricomycotina</taxon>
        <taxon>Agaricomycetes</taxon>
        <taxon>Agaricomycetidae</taxon>
        <taxon>Agaricales</taxon>
        <taxon>Marasmiineae</taxon>
        <taxon>Mycenaceae</taxon>
        <taxon>Mycena</taxon>
    </lineage>
</organism>
<sequence length="330" mass="35272">MPSFSALAILALPLVAFAAPHPDFRRHPSAHQNASLEARTTYTLKDHYTGEDFLKWDFFTGPDPTHGTVNYLSASEAQSKKLAYVQSDGTTILAVDSTSKLSPGENRNSVRISSPNSYSTGLFIADIWAMPHGLTTWPAYWTVGPNWPNGGEIDVIEGVGNSNTNQMTLHTSSGCSLDTADTSQFSGTPTNHPSCASSGSDNDGCGITSFASNVYGHTFNIIAGGVYAHLVSSSGIKIWQFPRTAIPADITAKTPNPANWGKPVAFWSSSTCDISSHFKDHVITFDTTICGDWAGNAFPGGMSACVAEVANPANYAVAQWKLNYVSVYES</sequence>
<feature type="domain" description="GH16" evidence="2">
    <location>
        <begin position="22"/>
        <end position="302"/>
    </location>
</feature>
<dbReference type="InterPro" id="IPR000757">
    <property type="entry name" value="Beta-glucanase-like"/>
</dbReference>
<evidence type="ECO:0000313" key="4">
    <source>
        <dbReference type="Proteomes" id="UP000623467"/>
    </source>
</evidence>
<dbReference type="Proteomes" id="UP000623467">
    <property type="component" value="Unassembled WGS sequence"/>
</dbReference>
<dbReference type="GO" id="GO:0009251">
    <property type="term" value="P:glucan catabolic process"/>
    <property type="evidence" value="ECO:0007669"/>
    <property type="project" value="TreeGrafter"/>
</dbReference>
<dbReference type="PROSITE" id="PS51762">
    <property type="entry name" value="GH16_2"/>
    <property type="match status" value="1"/>
</dbReference>
<feature type="signal peptide" evidence="1">
    <location>
        <begin position="1"/>
        <end position="18"/>
    </location>
</feature>
<evidence type="ECO:0000256" key="1">
    <source>
        <dbReference type="SAM" id="SignalP"/>
    </source>
</evidence>
<keyword evidence="4" id="KW-1185">Reference proteome</keyword>
<dbReference type="Gene3D" id="2.60.120.200">
    <property type="match status" value="1"/>
</dbReference>
<dbReference type="SUPFAM" id="SSF49899">
    <property type="entry name" value="Concanavalin A-like lectins/glucanases"/>
    <property type="match status" value="1"/>
</dbReference>
<keyword evidence="1" id="KW-0732">Signal</keyword>
<feature type="chain" id="PRO_5034112495" evidence="1">
    <location>
        <begin position="19"/>
        <end position="330"/>
    </location>
</feature>
<dbReference type="Pfam" id="PF26113">
    <property type="entry name" value="GH16_XgeA"/>
    <property type="match status" value="1"/>
</dbReference>
<evidence type="ECO:0000313" key="3">
    <source>
        <dbReference type="EMBL" id="KAF7370506.1"/>
    </source>
</evidence>
<comment type="caution">
    <text evidence="3">The sequence shown here is derived from an EMBL/GenBank/DDBJ whole genome shotgun (WGS) entry which is preliminary data.</text>
</comment>
<dbReference type="PANTHER" id="PTHR10963">
    <property type="entry name" value="GLYCOSYL HYDROLASE-RELATED"/>
    <property type="match status" value="1"/>
</dbReference>
<protein>
    <submittedName>
        <fullName evidence="3">GH16 domain-containing protein</fullName>
    </submittedName>
</protein>